<dbReference type="InterPro" id="IPR027417">
    <property type="entry name" value="P-loop_NTPase"/>
</dbReference>
<dbReference type="EMBL" id="BMHB01000001">
    <property type="protein sequence ID" value="GGI10419.1"/>
    <property type="molecule type" value="Genomic_DNA"/>
</dbReference>
<gene>
    <name evidence="5" type="ORF">GCM10007380_02700</name>
</gene>
<name>A0A8J3AIC2_9BACI</name>
<dbReference type="SMART" id="SM00382">
    <property type="entry name" value="AAA"/>
    <property type="match status" value="1"/>
</dbReference>
<keyword evidence="1" id="KW-0813">Transport</keyword>
<dbReference type="AlphaFoldDB" id="A0A8J3AIC2"/>
<dbReference type="SUPFAM" id="SSF52540">
    <property type="entry name" value="P-loop containing nucleoside triphosphate hydrolases"/>
    <property type="match status" value="1"/>
</dbReference>
<keyword evidence="6" id="KW-1185">Reference proteome</keyword>
<dbReference type="PROSITE" id="PS00211">
    <property type="entry name" value="ABC_TRANSPORTER_1"/>
    <property type="match status" value="1"/>
</dbReference>
<feature type="domain" description="ABC transporter" evidence="4">
    <location>
        <begin position="3"/>
        <end position="228"/>
    </location>
</feature>
<keyword evidence="2" id="KW-0547">Nucleotide-binding</keyword>
<dbReference type="InterPro" id="IPR017871">
    <property type="entry name" value="ABC_transporter-like_CS"/>
</dbReference>
<dbReference type="PROSITE" id="PS50893">
    <property type="entry name" value="ABC_TRANSPORTER_2"/>
    <property type="match status" value="1"/>
</dbReference>
<dbReference type="PANTHER" id="PTHR42788:SF2">
    <property type="entry name" value="ABC TRANSPORTER ATP-BINDING PROTEIN"/>
    <property type="match status" value="1"/>
</dbReference>
<evidence type="ECO:0000256" key="2">
    <source>
        <dbReference type="ARBA" id="ARBA00022741"/>
    </source>
</evidence>
<evidence type="ECO:0000259" key="4">
    <source>
        <dbReference type="PROSITE" id="PS50893"/>
    </source>
</evidence>
<protein>
    <submittedName>
        <fullName evidence="5">ABC transporter ATP-binding protein</fullName>
    </submittedName>
</protein>
<evidence type="ECO:0000313" key="5">
    <source>
        <dbReference type="EMBL" id="GGI10419.1"/>
    </source>
</evidence>
<proteinExistence type="predicted"/>
<dbReference type="InterPro" id="IPR003593">
    <property type="entry name" value="AAA+_ATPase"/>
</dbReference>
<dbReference type="Pfam" id="PF00005">
    <property type="entry name" value="ABC_tran"/>
    <property type="match status" value="1"/>
</dbReference>
<reference evidence="6" key="1">
    <citation type="journal article" date="2019" name="Int. J. Syst. Evol. Microbiol.">
        <title>The Global Catalogue of Microorganisms (GCM) 10K type strain sequencing project: providing services to taxonomists for standard genome sequencing and annotation.</title>
        <authorList>
            <consortium name="The Broad Institute Genomics Platform"/>
            <consortium name="The Broad Institute Genome Sequencing Center for Infectious Disease"/>
            <person name="Wu L."/>
            <person name="Ma J."/>
        </authorList>
    </citation>
    <scope>NUCLEOTIDE SEQUENCE [LARGE SCALE GENOMIC DNA]</scope>
    <source>
        <strain evidence="6">CGMCC 1.14993</strain>
    </source>
</reference>
<keyword evidence="3 5" id="KW-0067">ATP-binding</keyword>
<sequence length="256" mass="29248">MTLEIRNLEKSFGKHQQILAGISMHVNEGEFVSILGPSGSGKSTLFNLIGGLINPDSGQIILNHSVINGELGHISFMPQEHSLLPWRTVLKNILLSSEIKGKSDESLARDWLKRTGLADYENAYPHELSGGMKQRVSFLRSLLAPQSFMCMDEPFSALDEFTRLDMQQWLLSIWEEQRRSILLVTHNIDEALLLSDRIYIFSDKPAKIKEEIIVPFPRPRQKELLLTDEFTAWKRKIYSALEKEKPDESDRCSYSS</sequence>
<dbReference type="Proteomes" id="UP000626244">
    <property type="component" value="Unassembled WGS sequence"/>
</dbReference>
<dbReference type="Gene3D" id="3.40.50.300">
    <property type="entry name" value="P-loop containing nucleotide triphosphate hydrolases"/>
    <property type="match status" value="1"/>
</dbReference>
<evidence type="ECO:0000313" key="6">
    <source>
        <dbReference type="Proteomes" id="UP000626244"/>
    </source>
</evidence>
<dbReference type="InterPro" id="IPR050166">
    <property type="entry name" value="ABC_transporter_ATP-bind"/>
</dbReference>
<dbReference type="OrthoDB" id="9802264at2"/>
<dbReference type="RefSeq" id="WP_088003650.1">
    <property type="nucleotide sequence ID" value="NZ_BMHB01000001.1"/>
</dbReference>
<dbReference type="InterPro" id="IPR003439">
    <property type="entry name" value="ABC_transporter-like_ATP-bd"/>
</dbReference>
<accession>A0A8J3AIC2</accession>
<evidence type="ECO:0000256" key="3">
    <source>
        <dbReference type="ARBA" id="ARBA00022840"/>
    </source>
</evidence>
<dbReference type="GO" id="GO:0016887">
    <property type="term" value="F:ATP hydrolysis activity"/>
    <property type="evidence" value="ECO:0007669"/>
    <property type="project" value="InterPro"/>
</dbReference>
<dbReference type="PANTHER" id="PTHR42788">
    <property type="entry name" value="TAURINE IMPORT ATP-BINDING PROTEIN-RELATED"/>
    <property type="match status" value="1"/>
</dbReference>
<comment type="caution">
    <text evidence="5">The sequence shown here is derived from an EMBL/GenBank/DDBJ whole genome shotgun (WGS) entry which is preliminary data.</text>
</comment>
<organism evidence="5 6">
    <name type="scientific">Gottfriedia solisilvae</name>
    <dbReference type="NCBI Taxonomy" id="1516104"/>
    <lineage>
        <taxon>Bacteria</taxon>
        <taxon>Bacillati</taxon>
        <taxon>Bacillota</taxon>
        <taxon>Bacilli</taxon>
        <taxon>Bacillales</taxon>
        <taxon>Bacillaceae</taxon>
        <taxon>Gottfriedia</taxon>
    </lineage>
</organism>
<dbReference type="GO" id="GO:0005524">
    <property type="term" value="F:ATP binding"/>
    <property type="evidence" value="ECO:0007669"/>
    <property type="project" value="UniProtKB-KW"/>
</dbReference>
<dbReference type="CDD" id="cd03293">
    <property type="entry name" value="ABC_NrtD_SsuB_transporters"/>
    <property type="match status" value="1"/>
</dbReference>
<evidence type="ECO:0000256" key="1">
    <source>
        <dbReference type="ARBA" id="ARBA00022448"/>
    </source>
</evidence>